<dbReference type="InterPro" id="IPR012934">
    <property type="entry name" value="Znf_AD"/>
</dbReference>
<dbReference type="SMART" id="SM00868">
    <property type="entry name" value="zf-AD"/>
    <property type="match status" value="1"/>
</dbReference>
<feature type="domain" description="C2H2-type" evidence="13">
    <location>
        <begin position="292"/>
        <end position="319"/>
    </location>
</feature>
<dbReference type="Proteomes" id="UP000075902">
    <property type="component" value="Unassembled WGS sequence"/>
</dbReference>
<protein>
    <submittedName>
        <fullName evidence="15">Uncharacterized protein</fullName>
    </submittedName>
</protein>
<dbReference type="InterPro" id="IPR013087">
    <property type="entry name" value="Znf_C2H2_type"/>
</dbReference>
<keyword evidence="7" id="KW-0238">DNA-binding</keyword>
<proteinExistence type="predicted"/>
<dbReference type="STRING" id="34690.A0A182TLQ7"/>
<evidence type="ECO:0000259" key="13">
    <source>
        <dbReference type="PROSITE" id="PS50157"/>
    </source>
</evidence>
<evidence type="ECO:0000256" key="6">
    <source>
        <dbReference type="ARBA" id="ARBA00023015"/>
    </source>
</evidence>
<evidence type="ECO:0000256" key="11">
    <source>
        <dbReference type="PROSITE-ProRule" id="PRU01263"/>
    </source>
</evidence>
<reference evidence="15" key="2">
    <citation type="submission" date="2020-05" db="UniProtKB">
        <authorList>
            <consortium name="EnsemblMetazoa"/>
        </authorList>
    </citation>
    <scope>IDENTIFICATION</scope>
    <source>
        <strain evidence="15">CM1001059</strain>
    </source>
</reference>
<name>A0A182TLQ7_9DIPT</name>
<keyword evidence="9" id="KW-0539">Nucleus</keyword>
<feature type="region of interest" description="Disordered" evidence="12">
    <location>
        <begin position="342"/>
        <end position="364"/>
    </location>
</feature>
<dbReference type="PROSITE" id="PS50157">
    <property type="entry name" value="ZINC_FINGER_C2H2_2"/>
    <property type="match status" value="5"/>
</dbReference>
<dbReference type="VEuPathDB" id="VectorBase:AMEC004618"/>
<dbReference type="EnsemblMetazoa" id="AMEC004618-RA">
    <property type="protein sequence ID" value="AMEC004618-PA"/>
    <property type="gene ID" value="AMEC004618"/>
</dbReference>
<keyword evidence="6" id="KW-0805">Transcription regulation</keyword>
<dbReference type="Pfam" id="PF07776">
    <property type="entry name" value="zf-AD"/>
    <property type="match status" value="1"/>
</dbReference>
<evidence type="ECO:0000256" key="2">
    <source>
        <dbReference type="ARBA" id="ARBA00022723"/>
    </source>
</evidence>
<reference evidence="16" key="1">
    <citation type="submission" date="2014-01" db="EMBL/GenBank/DDBJ databases">
        <title>The Genome Sequence of Anopheles melas CM1001059_A (V2).</title>
        <authorList>
            <consortium name="The Broad Institute Genomics Platform"/>
            <person name="Neafsey D.E."/>
            <person name="Besansky N."/>
            <person name="Howell P."/>
            <person name="Walton C."/>
            <person name="Young S.K."/>
            <person name="Zeng Q."/>
            <person name="Gargeya S."/>
            <person name="Fitzgerald M."/>
            <person name="Haas B."/>
            <person name="Abouelleil A."/>
            <person name="Allen A.W."/>
            <person name="Alvarado L."/>
            <person name="Arachchi H.M."/>
            <person name="Berlin A.M."/>
            <person name="Chapman S.B."/>
            <person name="Gainer-Dewar J."/>
            <person name="Goldberg J."/>
            <person name="Griggs A."/>
            <person name="Gujja S."/>
            <person name="Hansen M."/>
            <person name="Howarth C."/>
            <person name="Imamovic A."/>
            <person name="Ireland A."/>
            <person name="Larimer J."/>
            <person name="McCowan C."/>
            <person name="Murphy C."/>
            <person name="Pearson M."/>
            <person name="Poon T.W."/>
            <person name="Priest M."/>
            <person name="Roberts A."/>
            <person name="Saif S."/>
            <person name="Shea T."/>
            <person name="Sisk P."/>
            <person name="Sykes S."/>
            <person name="Wortman J."/>
            <person name="Nusbaum C."/>
            <person name="Birren B."/>
        </authorList>
    </citation>
    <scope>NUCLEOTIDE SEQUENCE [LARGE SCALE GENOMIC DNA]</scope>
    <source>
        <strain evidence="16">CM1001059</strain>
    </source>
</reference>
<evidence type="ECO:0000256" key="1">
    <source>
        <dbReference type="ARBA" id="ARBA00004123"/>
    </source>
</evidence>
<organism evidence="15 16">
    <name type="scientific">Anopheles melas</name>
    <dbReference type="NCBI Taxonomy" id="34690"/>
    <lineage>
        <taxon>Eukaryota</taxon>
        <taxon>Metazoa</taxon>
        <taxon>Ecdysozoa</taxon>
        <taxon>Arthropoda</taxon>
        <taxon>Hexapoda</taxon>
        <taxon>Insecta</taxon>
        <taxon>Pterygota</taxon>
        <taxon>Neoptera</taxon>
        <taxon>Endopterygota</taxon>
        <taxon>Diptera</taxon>
        <taxon>Nematocera</taxon>
        <taxon>Culicoidea</taxon>
        <taxon>Culicidae</taxon>
        <taxon>Anophelinae</taxon>
        <taxon>Anopheles</taxon>
    </lineage>
</organism>
<evidence type="ECO:0000313" key="16">
    <source>
        <dbReference type="Proteomes" id="UP000075902"/>
    </source>
</evidence>
<keyword evidence="3" id="KW-0677">Repeat</keyword>
<sequence length="364" mass="41351">MESFEICRVCMEEVKHVWPLFEHCAKIPPELTPATLINECAGIAIDPNDGLPDLVCDSCLEAMAIAYTIRQKCISSDRKLRKILLRSNACTVPQEVKQQEHSTDETVESDRESESCEANAVSESLAYEKESSGADEDSTSENAIEITLKEELAPAYFDEEYLIEATYTDQPEDGDGAEQQIVEDEPNDEKLELADLEQYPQHGVEKLFTCEICEKRFTTKGNMKAHALLHSNHKPFSCELCGATFAKKHNYNMHTMRHAGNRTHPCPVCEKSFVCAVNLKNHMRIHSSVKPFQCDYCSREFCHRTDKARHEVSHTGEYPYGCDKCQRKFSRNTSLTKHLVKCNGSKSKHPNGKRKSNRIEQHTE</sequence>
<dbReference type="SMART" id="SM00355">
    <property type="entry name" value="ZnF_C2H2"/>
    <property type="match status" value="5"/>
</dbReference>
<feature type="domain" description="C2H2-type" evidence="13">
    <location>
        <begin position="264"/>
        <end position="291"/>
    </location>
</feature>
<evidence type="ECO:0000256" key="10">
    <source>
        <dbReference type="PROSITE-ProRule" id="PRU00042"/>
    </source>
</evidence>
<evidence type="ECO:0000256" key="7">
    <source>
        <dbReference type="ARBA" id="ARBA00023125"/>
    </source>
</evidence>
<comment type="subcellular location">
    <subcellularLocation>
        <location evidence="1">Nucleus</location>
    </subcellularLocation>
</comment>
<evidence type="ECO:0000256" key="8">
    <source>
        <dbReference type="ARBA" id="ARBA00023163"/>
    </source>
</evidence>
<feature type="region of interest" description="Disordered" evidence="12">
    <location>
        <begin position="94"/>
        <end position="141"/>
    </location>
</feature>
<keyword evidence="5 11" id="KW-0862">Zinc</keyword>
<dbReference type="InterPro" id="IPR050331">
    <property type="entry name" value="Zinc_finger"/>
</dbReference>
<dbReference type="Pfam" id="PF13894">
    <property type="entry name" value="zf-C2H2_4"/>
    <property type="match status" value="1"/>
</dbReference>
<dbReference type="GO" id="GO:0008270">
    <property type="term" value="F:zinc ion binding"/>
    <property type="evidence" value="ECO:0007669"/>
    <property type="project" value="UniProtKB-UniRule"/>
</dbReference>
<keyword evidence="2 11" id="KW-0479">Metal-binding</keyword>
<feature type="binding site" evidence="11">
    <location>
        <position position="59"/>
    </location>
    <ligand>
        <name>Zn(2+)</name>
        <dbReference type="ChEBI" id="CHEBI:29105"/>
    </ligand>
</feature>
<dbReference type="Gene3D" id="3.30.160.60">
    <property type="entry name" value="Classic Zinc Finger"/>
    <property type="match status" value="5"/>
</dbReference>
<feature type="domain" description="C2H2-type" evidence="13">
    <location>
        <begin position="208"/>
        <end position="235"/>
    </location>
</feature>
<dbReference type="GO" id="GO:0006357">
    <property type="term" value="P:regulation of transcription by RNA polymerase II"/>
    <property type="evidence" value="ECO:0007669"/>
    <property type="project" value="UniProtKB-ARBA"/>
</dbReference>
<feature type="compositionally biased region" description="Basic residues" evidence="12">
    <location>
        <begin position="346"/>
        <end position="356"/>
    </location>
</feature>
<keyword evidence="8" id="KW-0804">Transcription</keyword>
<accession>A0A182TLQ7</accession>
<keyword evidence="16" id="KW-1185">Reference proteome</keyword>
<dbReference type="InterPro" id="IPR036236">
    <property type="entry name" value="Znf_C2H2_sf"/>
</dbReference>
<feature type="domain" description="C2H2-type" evidence="13">
    <location>
        <begin position="236"/>
        <end position="263"/>
    </location>
</feature>
<feature type="domain" description="ZAD" evidence="14">
    <location>
        <begin position="5"/>
        <end position="83"/>
    </location>
</feature>
<evidence type="ECO:0000313" key="15">
    <source>
        <dbReference type="EnsemblMetazoa" id="AMEC004618-PA"/>
    </source>
</evidence>
<dbReference type="PANTHER" id="PTHR16515">
    <property type="entry name" value="PR DOMAIN ZINC FINGER PROTEIN"/>
    <property type="match status" value="1"/>
</dbReference>
<keyword evidence="4 10" id="KW-0863">Zinc-finger</keyword>
<feature type="binding site" evidence="11">
    <location>
        <position position="56"/>
    </location>
    <ligand>
        <name>Zn(2+)</name>
        <dbReference type="ChEBI" id="CHEBI:29105"/>
    </ligand>
</feature>
<feature type="domain" description="C2H2-type" evidence="13">
    <location>
        <begin position="320"/>
        <end position="347"/>
    </location>
</feature>
<evidence type="ECO:0000256" key="5">
    <source>
        <dbReference type="ARBA" id="ARBA00022833"/>
    </source>
</evidence>
<dbReference type="SUPFAM" id="SSF57716">
    <property type="entry name" value="Glucocorticoid receptor-like (DNA-binding domain)"/>
    <property type="match status" value="1"/>
</dbReference>
<dbReference type="FunFam" id="3.30.160.60:FF:000100">
    <property type="entry name" value="Zinc finger 45-like"/>
    <property type="match status" value="1"/>
</dbReference>
<feature type="compositionally biased region" description="Basic and acidic residues" evidence="12">
    <location>
        <begin position="97"/>
        <end position="114"/>
    </location>
</feature>
<dbReference type="AlphaFoldDB" id="A0A182TLQ7"/>
<evidence type="ECO:0000256" key="3">
    <source>
        <dbReference type="ARBA" id="ARBA00022737"/>
    </source>
</evidence>
<evidence type="ECO:0000256" key="4">
    <source>
        <dbReference type="ARBA" id="ARBA00022771"/>
    </source>
</evidence>
<dbReference type="FunFam" id="3.30.160.60:FF:000446">
    <property type="entry name" value="Zinc finger protein"/>
    <property type="match status" value="1"/>
</dbReference>
<evidence type="ECO:0000256" key="9">
    <source>
        <dbReference type="ARBA" id="ARBA00023242"/>
    </source>
</evidence>
<dbReference type="FunFam" id="3.30.160.60:FF:001289">
    <property type="entry name" value="Zinc finger protein 574"/>
    <property type="match status" value="1"/>
</dbReference>
<evidence type="ECO:0000259" key="14">
    <source>
        <dbReference type="PROSITE" id="PS51915"/>
    </source>
</evidence>
<evidence type="ECO:0000256" key="12">
    <source>
        <dbReference type="SAM" id="MobiDB-lite"/>
    </source>
</evidence>
<dbReference type="GO" id="GO:0003677">
    <property type="term" value="F:DNA binding"/>
    <property type="evidence" value="ECO:0007669"/>
    <property type="project" value="UniProtKB-KW"/>
</dbReference>
<dbReference type="Pfam" id="PF00096">
    <property type="entry name" value="zf-C2H2"/>
    <property type="match status" value="3"/>
</dbReference>
<feature type="binding site" evidence="11">
    <location>
        <position position="10"/>
    </location>
    <ligand>
        <name>Zn(2+)</name>
        <dbReference type="ChEBI" id="CHEBI:29105"/>
    </ligand>
</feature>
<dbReference type="PROSITE" id="PS51915">
    <property type="entry name" value="ZAD"/>
    <property type="match status" value="1"/>
</dbReference>
<dbReference type="SUPFAM" id="SSF57667">
    <property type="entry name" value="beta-beta-alpha zinc fingers"/>
    <property type="match status" value="3"/>
</dbReference>
<dbReference type="GO" id="GO:0005634">
    <property type="term" value="C:nucleus"/>
    <property type="evidence" value="ECO:0007669"/>
    <property type="project" value="UniProtKB-SubCell"/>
</dbReference>
<dbReference type="Gene3D" id="3.40.1800.20">
    <property type="match status" value="1"/>
</dbReference>
<feature type="binding site" evidence="11">
    <location>
        <position position="7"/>
    </location>
    <ligand>
        <name>Zn(2+)</name>
        <dbReference type="ChEBI" id="CHEBI:29105"/>
    </ligand>
</feature>
<dbReference type="PROSITE" id="PS00028">
    <property type="entry name" value="ZINC_FINGER_C2H2_1"/>
    <property type="match status" value="4"/>
</dbReference>
<dbReference type="PANTHER" id="PTHR16515:SF49">
    <property type="entry name" value="GASTRULA ZINC FINGER PROTEIN XLCGF49.1-LIKE-RELATED"/>
    <property type="match status" value="1"/>
</dbReference>